<sequence length="291" mass="32960">MPAATTETSPATGSAVEVDGEGRSAEELLRNLKGLPEDDPGADRIQELVLELYRPLLYRIARHYSGRGEPYEDLRQTAHLGLVKAVRGYDPDRGKKFISYLLPTVTGEIKRHFRDHTWAVRVPRRHQERRGRLHRASLEFQQRNAREPRPQELAQEMNLPRAEVDELLQASEAYSALSLDLPDHKGEEGGSTLEERIGGEDDSYDLVLERESLRPAMCCLDERERALLRLRFFDDLTQSQIAEEIGCSQMHVSRLLSATLDKLRERVDRHDRAGGDGDTGEAEGGRDRGAR</sequence>
<evidence type="ECO:0000256" key="5">
    <source>
        <dbReference type="SAM" id="MobiDB-lite"/>
    </source>
</evidence>
<name>A0A1M6JBT4_9ACTN</name>
<evidence type="ECO:0000313" key="10">
    <source>
        <dbReference type="Proteomes" id="UP000184452"/>
    </source>
</evidence>
<feature type="region of interest" description="Disordered" evidence="5">
    <location>
        <begin position="1"/>
        <end position="23"/>
    </location>
</feature>
<dbReference type="CDD" id="cd06171">
    <property type="entry name" value="Sigma70_r4"/>
    <property type="match status" value="1"/>
</dbReference>
<evidence type="ECO:0000313" key="9">
    <source>
        <dbReference type="EMBL" id="SHJ44155.1"/>
    </source>
</evidence>
<reference evidence="9 10" key="1">
    <citation type="submission" date="2016-11" db="EMBL/GenBank/DDBJ databases">
        <authorList>
            <person name="Jaros S."/>
            <person name="Januszkiewicz K."/>
            <person name="Wedrychowicz H."/>
        </authorList>
    </citation>
    <scope>NUCLEOTIDE SEQUENCE [LARGE SCALE GENOMIC DNA]</scope>
    <source>
        <strain evidence="9 10">CGMCC 4.5723</strain>
    </source>
</reference>
<dbReference type="GO" id="GO:0006352">
    <property type="term" value="P:DNA-templated transcription initiation"/>
    <property type="evidence" value="ECO:0007669"/>
    <property type="project" value="InterPro"/>
</dbReference>
<feature type="compositionally biased region" description="Polar residues" evidence="5">
    <location>
        <begin position="1"/>
        <end position="12"/>
    </location>
</feature>
<feature type="region of interest" description="Disordered" evidence="5">
    <location>
        <begin position="267"/>
        <end position="291"/>
    </location>
</feature>
<dbReference type="InterPro" id="IPR014322">
    <property type="entry name" value="RNA_pol_sigma-B/F/G"/>
</dbReference>
<dbReference type="OrthoDB" id="9804285at2"/>
<evidence type="ECO:0000256" key="4">
    <source>
        <dbReference type="ARBA" id="ARBA00023163"/>
    </source>
</evidence>
<dbReference type="PRINTS" id="PR00046">
    <property type="entry name" value="SIGMA70FCT"/>
</dbReference>
<dbReference type="STRING" id="758803.SAMN05421803_10674"/>
<evidence type="ECO:0000256" key="1">
    <source>
        <dbReference type="ARBA" id="ARBA00023015"/>
    </source>
</evidence>
<dbReference type="Pfam" id="PF04542">
    <property type="entry name" value="Sigma70_r2"/>
    <property type="match status" value="1"/>
</dbReference>
<keyword evidence="4" id="KW-0804">Transcription</keyword>
<dbReference type="EMBL" id="FQZK01000006">
    <property type="protein sequence ID" value="SHJ44155.1"/>
    <property type="molecule type" value="Genomic_DNA"/>
</dbReference>
<dbReference type="NCBIfam" id="TIGR02980">
    <property type="entry name" value="SigBFG"/>
    <property type="match status" value="1"/>
</dbReference>
<dbReference type="InterPro" id="IPR007624">
    <property type="entry name" value="RNA_pol_sigma70_r3"/>
</dbReference>
<keyword evidence="3" id="KW-0238">DNA-binding</keyword>
<feature type="domain" description="RNA polymerase sigma-70 region 4" evidence="8">
    <location>
        <begin position="217"/>
        <end position="265"/>
    </location>
</feature>
<evidence type="ECO:0000259" key="6">
    <source>
        <dbReference type="Pfam" id="PF04539"/>
    </source>
</evidence>
<accession>A0A1M6JBT4</accession>
<organism evidence="9 10">
    <name type="scientific">Nocardiopsis flavescens</name>
    <dbReference type="NCBI Taxonomy" id="758803"/>
    <lineage>
        <taxon>Bacteria</taxon>
        <taxon>Bacillati</taxon>
        <taxon>Actinomycetota</taxon>
        <taxon>Actinomycetes</taxon>
        <taxon>Streptosporangiales</taxon>
        <taxon>Nocardiopsidaceae</taxon>
        <taxon>Nocardiopsis</taxon>
    </lineage>
</organism>
<dbReference type="Pfam" id="PF04539">
    <property type="entry name" value="Sigma70_r3"/>
    <property type="match status" value="1"/>
</dbReference>
<dbReference type="GO" id="GO:0016987">
    <property type="term" value="F:sigma factor activity"/>
    <property type="evidence" value="ECO:0007669"/>
    <property type="project" value="UniProtKB-KW"/>
</dbReference>
<protein>
    <submittedName>
        <fullName evidence="9">RNA polymerase sigma-B factor</fullName>
    </submittedName>
</protein>
<dbReference type="SUPFAM" id="SSF88946">
    <property type="entry name" value="Sigma2 domain of RNA polymerase sigma factors"/>
    <property type="match status" value="1"/>
</dbReference>
<evidence type="ECO:0000259" key="8">
    <source>
        <dbReference type="Pfam" id="PF04545"/>
    </source>
</evidence>
<gene>
    <name evidence="9" type="ORF">SAMN05421803_10674</name>
</gene>
<dbReference type="Gene3D" id="1.20.140.160">
    <property type="match status" value="1"/>
</dbReference>
<dbReference type="InterPro" id="IPR007630">
    <property type="entry name" value="RNA_pol_sigma70_r4"/>
</dbReference>
<evidence type="ECO:0000256" key="2">
    <source>
        <dbReference type="ARBA" id="ARBA00023082"/>
    </source>
</evidence>
<evidence type="ECO:0000256" key="3">
    <source>
        <dbReference type="ARBA" id="ARBA00023125"/>
    </source>
</evidence>
<dbReference type="Proteomes" id="UP000184452">
    <property type="component" value="Unassembled WGS sequence"/>
</dbReference>
<keyword evidence="10" id="KW-1185">Reference proteome</keyword>
<keyword evidence="1" id="KW-0805">Transcription regulation</keyword>
<dbReference type="InterPro" id="IPR013324">
    <property type="entry name" value="RNA_pol_sigma_r3/r4-like"/>
</dbReference>
<dbReference type="InterPro" id="IPR013325">
    <property type="entry name" value="RNA_pol_sigma_r2"/>
</dbReference>
<dbReference type="Gene3D" id="1.20.120.1810">
    <property type="match status" value="1"/>
</dbReference>
<dbReference type="NCBIfam" id="TIGR02937">
    <property type="entry name" value="sigma70-ECF"/>
    <property type="match status" value="1"/>
</dbReference>
<proteinExistence type="predicted"/>
<dbReference type="PANTHER" id="PTHR30385:SF4">
    <property type="entry name" value="RNA POLYMERASE SIGMA-E FACTOR"/>
    <property type="match status" value="1"/>
</dbReference>
<dbReference type="Pfam" id="PF04545">
    <property type="entry name" value="Sigma70_r4"/>
    <property type="match status" value="1"/>
</dbReference>
<keyword evidence="2" id="KW-0731">Sigma factor</keyword>
<dbReference type="InterPro" id="IPR007627">
    <property type="entry name" value="RNA_pol_sigma70_r2"/>
</dbReference>
<dbReference type="RefSeq" id="WP_073379239.1">
    <property type="nucleotide sequence ID" value="NZ_FQZK01000006.1"/>
</dbReference>
<dbReference type="GO" id="GO:0003677">
    <property type="term" value="F:DNA binding"/>
    <property type="evidence" value="ECO:0007669"/>
    <property type="project" value="UniProtKB-KW"/>
</dbReference>
<dbReference type="AlphaFoldDB" id="A0A1M6JBT4"/>
<dbReference type="InterPro" id="IPR014284">
    <property type="entry name" value="RNA_pol_sigma-70_dom"/>
</dbReference>
<dbReference type="InterPro" id="IPR000943">
    <property type="entry name" value="RNA_pol_sigma70"/>
</dbReference>
<dbReference type="PANTHER" id="PTHR30385">
    <property type="entry name" value="SIGMA FACTOR F FLAGELLAR"/>
    <property type="match status" value="1"/>
</dbReference>
<evidence type="ECO:0000259" key="7">
    <source>
        <dbReference type="Pfam" id="PF04542"/>
    </source>
</evidence>
<dbReference type="SUPFAM" id="SSF88659">
    <property type="entry name" value="Sigma3 and sigma4 domains of RNA polymerase sigma factors"/>
    <property type="match status" value="2"/>
</dbReference>
<feature type="domain" description="RNA polymerase sigma-70 region 2" evidence="7">
    <location>
        <begin position="51"/>
        <end position="118"/>
    </location>
</feature>
<feature type="domain" description="RNA polymerase sigma-70 region 3" evidence="6">
    <location>
        <begin position="128"/>
        <end position="201"/>
    </location>
</feature>